<evidence type="ECO:0000256" key="1">
    <source>
        <dbReference type="ARBA" id="ARBA00001946"/>
    </source>
</evidence>
<dbReference type="InParanoid" id="A0A540VDL9"/>
<dbReference type="InterPro" id="IPR015797">
    <property type="entry name" value="NUDIX_hydrolase-like_dom_sf"/>
</dbReference>
<comment type="cofactor">
    <cofactor evidence="1">
        <name>Mg(2+)</name>
        <dbReference type="ChEBI" id="CHEBI:18420"/>
    </cofactor>
</comment>
<dbReference type="GO" id="GO:0006753">
    <property type="term" value="P:nucleoside phosphate metabolic process"/>
    <property type="evidence" value="ECO:0007669"/>
    <property type="project" value="TreeGrafter"/>
</dbReference>
<dbReference type="PANTHER" id="PTHR11839">
    <property type="entry name" value="UDP/ADP-SUGAR PYROPHOSPHATASE"/>
    <property type="match status" value="1"/>
</dbReference>
<evidence type="ECO:0000313" key="5">
    <source>
        <dbReference type="Proteomes" id="UP000317371"/>
    </source>
</evidence>
<dbReference type="Gene3D" id="3.90.79.10">
    <property type="entry name" value="Nucleoside Triphosphate Pyrophosphohydrolase"/>
    <property type="match status" value="1"/>
</dbReference>
<dbReference type="InterPro" id="IPR000086">
    <property type="entry name" value="NUDIX_hydrolase_dom"/>
</dbReference>
<dbReference type="InterPro" id="IPR020084">
    <property type="entry name" value="NUDIX_hydrolase_CS"/>
</dbReference>
<organism evidence="4 5">
    <name type="scientific">Litorilinea aerophila</name>
    <dbReference type="NCBI Taxonomy" id="1204385"/>
    <lineage>
        <taxon>Bacteria</taxon>
        <taxon>Bacillati</taxon>
        <taxon>Chloroflexota</taxon>
        <taxon>Caldilineae</taxon>
        <taxon>Caldilineales</taxon>
        <taxon>Caldilineaceae</taxon>
        <taxon>Litorilinea</taxon>
    </lineage>
</organism>
<keyword evidence="2 4" id="KW-0378">Hydrolase</keyword>
<dbReference type="GO" id="GO:0016787">
    <property type="term" value="F:hydrolase activity"/>
    <property type="evidence" value="ECO:0007669"/>
    <property type="project" value="UniProtKB-KW"/>
</dbReference>
<comment type="caution">
    <text evidence="4">The sequence shown here is derived from an EMBL/GenBank/DDBJ whole genome shotgun (WGS) entry which is preliminary data.</text>
</comment>
<dbReference type="OrthoDB" id="9806150at2"/>
<name>A0A540VDL9_9CHLR</name>
<reference evidence="4 5" key="1">
    <citation type="submission" date="2019-06" db="EMBL/GenBank/DDBJ databases">
        <title>Genome sequence of Litorilinea aerophila BAA-2444.</title>
        <authorList>
            <person name="Maclea K.S."/>
            <person name="Maurais E.G."/>
            <person name="Iannazzi L.C."/>
        </authorList>
    </citation>
    <scope>NUCLEOTIDE SEQUENCE [LARGE SCALE GENOMIC DNA]</scope>
    <source>
        <strain evidence="4 5">ATCC BAA-2444</strain>
    </source>
</reference>
<dbReference type="EMBL" id="VIGC01000019">
    <property type="protein sequence ID" value="TQE94868.1"/>
    <property type="molecule type" value="Genomic_DNA"/>
</dbReference>
<dbReference type="PANTHER" id="PTHR11839:SF18">
    <property type="entry name" value="NUDIX HYDROLASE DOMAIN-CONTAINING PROTEIN"/>
    <property type="match status" value="1"/>
</dbReference>
<dbReference type="SUPFAM" id="SSF55811">
    <property type="entry name" value="Nudix"/>
    <property type="match status" value="1"/>
</dbReference>
<dbReference type="Proteomes" id="UP000317371">
    <property type="component" value="Unassembled WGS sequence"/>
</dbReference>
<sequence>MTQTPSQQTPLQTWKTLARERVLQVGDGRFLVVENHTVELPDGQVIANWPWLVTPAFVNVVVETAEKKFLCFRQAKYAVDSLSLAVAGGYLEEGEDPLEAARRELLEETGYQADVWIPLGSYVVDGNRGNGRAHLYLARGARWVQPADADDLEEQELLLLSRAELADALRRGEFKVLPWATAVALALLHIAQEELPAGGLS</sequence>
<dbReference type="RefSeq" id="WP_141610910.1">
    <property type="nucleotide sequence ID" value="NZ_VIGC02000019.1"/>
</dbReference>
<feature type="domain" description="Nudix hydrolase" evidence="3">
    <location>
        <begin position="52"/>
        <end position="182"/>
    </location>
</feature>
<accession>A0A540VDL9</accession>
<gene>
    <name evidence="4" type="ORF">FKZ61_14730</name>
</gene>
<dbReference type="PROSITE" id="PS51462">
    <property type="entry name" value="NUDIX"/>
    <property type="match status" value="1"/>
</dbReference>
<dbReference type="CDD" id="cd03424">
    <property type="entry name" value="NUDIX_ADPRase_Nudt5_UGPPase_Nudt14"/>
    <property type="match status" value="1"/>
</dbReference>
<dbReference type="GO" id="GO:0005829">
    <property type="term" value="C:cytosol"/>
    <property type="evidence" value="ECO:0007669"/>
    <property type="project" value="TreeGrafter"/>
</dbReference>
<proteinExistence type="predicted"/>
<evidence type="ECO:0000313" key="4">
    <source>
        <dbReference type="EMBL" id="TQE94868.1"/>
    </source>
</evidence>
<evidence type="ECO:0000259" key="3">
    <source>
        <dbReference type="PROSITE" id="PS51462"/>
    </source>
</evidence>
<evidence type="ECO:0000256" key="2">
    <source>
        <dbReference type="ARBA" id="ARBA00022801"/>
    </source>
</evidence>
<dbReference type="Pfam" id="PF00293">
    <property type="entry name" value="NUDIX"/>
    <property type="match status" value="1"/>
</dbReference>
<dbReference type="GO" id="GO:0019693">
    <property type="term" value="P:ribose phosphate metabolic process"/>
    <property type="evidence" value="ECO:0007669"/>
    <property type="project" value="TreeGrafter"/>
</dbReference>
<keyword evidence="5" id="KW-1185">Reference proteome</keyword>
<dbReference type="PROSITE" id="PS00893">
    <property type="entry name" value="NUDIX_BOX"/>
    <property type="match status" value="1"/>
</dbReference>
<dbReference type="AlphaFoldDB" id="A0A540VDL9"/>
<protein>
    <submittedName>
        <fullName evidence="4">NUDIX hydrolase</fullName>
    </submittedName>
</protein>